<evidence type="ECO:0000256" key="1">
    <source>
        <dbReference type="SAM" id="MobiDB-lite"/>
    </source>
</evidence>
<dbReference type="OMA" id="QPRPNEI"/>
<dbReference type="PANTHER" id="PTHR21113">
    <property type="entry name" value="AGAP001705-PA"/>
    <property type="match status" value="1"/>
</dbReference>
<dbReference type="PANTHER" id="PTHR21113:SF4">
    <property type="entry name" value="CHITIN-BINDING TYPE-4 DOMAIN-CONTAINING PROTEIN"/>
    <property type="match status" value="1"/>
</dbReference>
<reference evidence="4" key="1">
    <citation type="journal article" date="2020" name="bioRxiv">
        <title>Chromosome-level reference genome of the European wasp spider Argiope bruennichi: a resource for studies on range expansion and evolutionary adaptation.</title>
        <authorList>
            <person name="Sheffer M.M."/>
            <person name="Hoppe A."/>
            <person name="Krehenwinkel H."/>
            <person name="Uhl G."/>
            <person name="Kuss A.W."/>
            <person name="Jensen L."/>
            <person name="Jensen C."/>
            <person name="Gillespie R.G."/>
            <person name="Hoff K.J."/>
            <person name="Prost S."/>
        </authorList>
    </citation>
    <scope>NUCLEOTIDE SEQUENCE</scope>
</reference>
<dbReference type="Proteomes" id="UP000807504">
    <property type="component" value="Unassembled WGS sequence"/>
</dbReference>
<accession>A0A8T0FGT9</accession>
<dbReference type="OrthoDB" id="64893at2759"/>
<evidence type="ECO:0000256" key="2">
    <source>
        <dbReference type="SAM" id="SignalP"/>
    </source>
</evidence>
<dbReference type="EMBL" id="JABXBU010000015">
    <property type="protein sequence ID" value="KAF8788083.1"/>
    <property type="molecule type" value="Genomic_DNA"/>
</dbReference>
<evidence type="ECO:0000313" key="5">
    <source>
        <dbReference type="Proteomes" id="UP000807504"/>
    </source>
</evidence>
<feature type="domain" description="Chitin-binding type-4" evidence="3">
    <location>
        <begin position="22"/>
        <end position="211"/>
    </location>
</feature>
<proteinExistence type="predicted"/>
<keyword evidence="2" id="KW-0732">Signal</keyword>
<feature type="chain" id="PRO_5035728119" description="Chitin-binding type-4 domain-containing protein" evidence="2">
    <location>
        <begin position="22"/>
        <end position="256"/>
    </location>
</feature>
<gene>
    <name evidence="4" type="ORF">HNY73_009618</name>
</gene>
<feature type="region of interest" description="Disordered" evidence="1">
    <location>
        <begin position="222"/>
        <end position="256"/>
    </location>
</feature>
<evidence type="ECO:0000259" key="3">
    <source>
        <dbReference type="Pfam" id="PF03067"/>
    </source>
</evidence>
<protein>
    <recommendedName>
        <fullName evidence="3">Chitin-binding type-4 domain-containing protein</fullName>
    </recommendedName>
</protein>
<feature type="compositionally biased region" description="Basic residues" evidence="1">
    <location>
        <begin position="230"/>
        <end position="256"/>
    </location>
</feature>
<name>A0A8T0FGT9_ARGBR</name>
<feature type="signal peptide" evidence="2">
    <location>
        <begin position="1"/>
        <end position="21"/>
    </location>
</feature>
<dbReference type="Pfam" id="PF03067">
    <property type="entry name" value="LPMO_10"/>
    <property type="match status" value="1"/>
</dbReference>
<organism evidence="4 5">
    <name type="scientific">Argiope bruennichi</name>
    <name type="common">Wasp spider</name>
    <name type="synonym">Aranea bruennichi</name>
    <dbReference type="NCBI Taxonomy" id="94029"/>
    <lineage>
        <taxon>Eukaryota</taxon>
        <taxon>Metazoa</taxon>
        <taxon>Ecdysozoa</taxon>
        <taxon>Arthropoda</taxon>
        <taxon>Chelicerata</taxon>
        <taxon>Arachnida</taxon>
        <taxon>Araneae</taxon>
        <taxon>Araneomorphae</taxon>
        <taxon>Entelegynae</taxon>
        <taxon>Araneoidea</taxon>
        <taxon>Araneidae</taxon>
        <taxon>Argiope</taxon>
    </lineage>
</organism>
<dbReference type="AlphaFoldDB" id="A0A8T0FGT9"/>
<reference evidence="4" key="2">
    <citation type="submission" date="2020-06" db="EMBL/GenBank/DDBJ databases">
        <authorList>
            <person name="Sheffer M."/>
        </authorList>
    </citation>
    <scope>NUCLEOTIDE SEQUENCE</scope>
</reference>
<evidence type="ECO:0000313" key="4">
    <source>
        <dbReference type="EMBL" id="KAF8788083.1"/>
    </source>
</evidence>
<sequence length="256" mass="29116">MWAIIVLGFVLGFCKVPGVNSHGRMVEPPARNTMWRMDFYTPENYDDTELFCGGLKVTHEDNGGKCGLCGDRYDLPVPRPHESGGNYTSGVIGRTYQPGRILDVVLEIVANHKGYFEFSLCERNDPNLRETEECFDKRLLELADGTGTKFHIPRDDNGFYIVPIKIPQDVRCSHCILRWHWRSANNWGECENHTKAVGCGPQEIYRNCADISVLPGAGVRGSAGFNPRPRVPKSMKKYNKQHHKNSHSTYPHRRRL</sequence>
<keyword evidence="5" id="KW-1185">Reference proteome</keyword>
<comment type="caution">
    <text evidence="4">The sequence shown here is derived from an EMBL/GenBank/DDBJ whole genome shotgun (WGS) entry which is preliminary data.</text>
</comment>
<dbReference type="InterPro" id="IPR004302">
    <property type="entry name" value="Cellulose/chitin-bd_N"/>
</dbReference>